<evidence type="ECO:0000313" key="1">
    <source>
        <dbReference type="EMBL" id="PPR92483.1"/>
    </source>
</evidence>
<accession>A0A2P5WN17</accession>
<name>A0A2P5WN17_GOSBA</name>
<dbReference type="AlphaFoldDB" id="A0A2P5WN17"/>
<gene>
    <name evidence="1" type="ORF">GOBAR_AA28189</name>
</gene>
<dbReference type="Proteomes" id="UP000239757">
    <property type="component" value="Unassembled WGS sequence"/>
</dbReference>
<sequence length="117" mass="12876">MFSLLGLLINWDQSNTDWLIQRGTGTKPGALPLHLPVEVTYLNSKPSVTLERADPRAGTTLALEWFPQEEPDVLSTTSFLRFPGGVRSQHCTLTPGTLARCTVDVTRWPEVCELGPG</sequence>
<proteinExistence type="predicted"/>
<protein>
    <submittedName>
        <fullName evidence="1">Uncharacterized protein</fullName>
    </submittedName>
</protein>
<evidence type="ECO:0000313" key="2">
    <source>
        <dbReference type="Proteomes" id="UP000239757"/>
    </source>
</evidence>
<dbReference type="EMBL" id="KZ667069">
    <property type="protein sequence ID" value="PPR92483.1"/>
    <property type="molecule type" value="Genomic_DNA"/>
</dbReference>
<reference evidence="1 2" key="1">
    <citation type="submission" date="2015-01" db="EMBL/GenBank/DDBJ databases">
        <title>Genome of allotetraploid Gossypium barbadense reveals genomic plasticity and fiber elongation in cotton evolution.</title>
        <authorList>
            <person name="Chen X."/>
            <person name="Liu X."/>
            <person name="Zhao B."/>
            <person name="Zheng H."/>
            <person name="Hu Y."/>
            <person name="Lu G."/>
            <person name="Yang C."/>
            <person name="Chen J."/>
            <person name="Shan C."/>
            <person name="Zhang L."/>
            <person name="Zhou Y."/>
            <person name="Wang L."/>
            <person name="Guo W."/>
            <person name="Bai Y."/>
            <person name="Ruan J."/>
            <person name="Shangguan X."/>
            <person name="Mao Y."/>
            <person name="Jiang J."/>
            <person name="Zhu Y."/>
            <person name="Lei J."/>
            <person name="Kang H."/>
            <person name="Chen S."/>
            <person name="He X."/>
            <person name="Wang R."/>
            <person name="Wang Y."/>
            <person name="Chen J."/>
            <person name="Wang L."/>
            <person name="Yu S."/>
            <person name="Wang B."/>
            <person name="Wei J."/>
            <person name="Song S."/>
            <person name="Lu X."/>
            <person name="Gao Z."/>
            <person name="Gu W."/>
            <person name="Deng X."/>
            <person name="Ma D."/>
            <person name="Wang S."/>
            <person name="Liang W."/>
            <person name="Fang L."/>
            <person name="Cai C."/>
            <person name="Zhu X."/>
            <person name="Zhou B."/>
            <person name="Zhang Y."/>
            <person name="Chen Z."/>
            <person name="Xu S."/>
            <person name="Zhu R."/>
            <person name="Wang S."/>
            <person name="Zhang T."/>
            <person name="Zhao G."/>
        </authorList>
    </citation>
    <scope>NUCLEOTIDE SEQUENCE [LARGE SCALE GENOMIC DNA]</scope>
    <source>
        <strain evidence="2">cv. Xinhai21</strain>
        <tissue evidence="1">Leaf</tissue>
    </source>
</reference>
<organism evidence="1 2">
    <name type="scientific">Gossypium barbadense</name>
    <name type="common">Sea Island cotton</name>
    <name type="synonym">Hibiscus barbadensis</name>
    <dbReference type="NCBI Taxonomy" id="3634"/>
    <lineage>
        <taxon>Eukaryota</taxon>
        <taxon>Viridiplantae</taxon>
        <taxon>Streptophyta</taxon>
        <taxon>Embryophyta</taxon>
        <taxon>Tracheophyta</taxon>
        <taxon>Spermatophyta</taxon>
        <taxon>Magnoliopsida</taxon>
        <taxon>eudicotyledons</taxon>
        <taxon>Gunneridae</taxon>
        <taxon>Pentapetalae</taxon>
        <taxon>rosids</taxon>
        <taxon>malvids</taxon>
        <taxon>Malvales</taxon>
        <taxon>Malvaceae</taxon>
        <taxon>Malvoideae</taxon>
        <taxon>Gossypium</taxon>
    </lineage>
</organism>